<keyword evidence="3" id="KW-1185">Reference proteome</keyword>
<dbReference type="Proteomes" id="UP000053707">
    <property type="component" value="Unassembled WGS sequence"/>
</dbReference>
<reference evidence="2 3" key="1">
    <citation type="submission" date="2016-01" db="EMBL/GenBank/DDBJ databases">
        <authorList>
            <consortium name="TB Trials Study Group"/>
            <person name="Sutton G."/>
            <person name="Brinkac L."/>
            <person name="Sanka R."/>
            <person name="Adams M."/>
            <person name="Lau E.L."/>
            <person name="Macaden R."/>
            <person name="Grewal H.M.S."/>
        </authorList>
    </citation>
    <scope>NUCLEOTIDE SEQUENCE [LARGE SCALE GENOMIC DNA]</scope>
    <source>
        <strain evidence="2 3">IS-1744</strain>
    </source>
</reference>
<protein>
    <recommendedName>
        <fullName evidence="1">T6SS Phospholipase effector Tle1-like catalytic domain-containing protein</fullName>
    </recommendedName>
</protein>
<dbReference type="AlphaFoldDB" id="A0A100ZZR4"/>
<dbReference type="PANTHER" id="PTHR33840:SF1">
    <property type="entry name" value="TLE1 PHOSPHOLIPASE DOMAIN-CONTAINING PROTEIN"/>
    <property type="match status" value="1"/>
</dbReference>
<accession>A0A100ZZR4</accession>
<sequence length="351" mass="38461">MKKLVLCFDRTRGYPDPGTATNAHRLIRLLDDVSDQLIWYHPGVRANSGMTLRPFRAAADDARGAIAEAYRFLVDNWEPGDPIYLFGVGRGGYCAQSLTRLLATVGVLPELTDFVLGAYALPRTGRDQQDWTRVTQIATELEQQREIPVAVRFLGIWDAVSIPGLTHRSMPAPMPNVESGRHAVAIDGRPGERLTTSASERIEEVWFRGAHCDVAGGPGACRSLADISFDWLIDGALSAGLAISEERTDTLPAPGQYDALAETAHTISLRKLPEEAAVHSSVELYLREHPQYWKRLPARVTWSDRDWAARGERLVSPRGATAEKAMADIGFAASFGELVSNTAELSPASRS</sequence>
<proteinExistence type="predicted"/>
<comment type="caution">
    <text evidence="2">The sequence shown here is derived from an EMBL/GenBank/DDBJ whole genome shotgun (WGS) entry which is preliminary data.</text>
</comment>
<evidence type="ECO:0000313" key="2">
    <source>
        <dbReference type="EMBL" id="KUI06555.1"/>
    </source>
</evidence>
<dbReference type="InterPro" id="IPR018712">
    <property type="entry name" value="Tle1-like_cat"/>
</dbReference>
<dbReference type="RefSeq" id="WP_064400189.1">
    <property type="nucleotide sequence ID" value="NZ_LQIR01000069.1"/>
</dbReference>
<dbReference type="Pfam" id="PF09994">
    <property type="entry name" value="T6SS_Tle1-like_cat"/>
    <property type="match status" value="1"/>
</dbReference>
<organism evidence="2 3">
    <name type="scientific">Mycobacterium lehmannii</name>
    <dbReference type="NCBI Taxonomy" id="2048550"/>
    <lineage>
        <taxon>Bacteria</taxon>
        <taxon>Bacillati</taxon>
        <taxon>Actinomycetota</taxon>
        <taxon>Actinomycetes</taxon>
        <taxon>Mycobacteriales</taxon>
        <taxon>Mycobacteriaceae</taxon>
        <taxon>Mycobacterium</taxon>
    </lineage>
</organism>
<dbReference type="EMBL" id="LQIR01000069">
    <property type="protein sequence ID" value="KUI06555.1"/>
    <property type="molecule type" value="Genomic_DNA"/>
</dbReference>
<evidence type="ECO:0000259" key="1">
    <source>
        <dbReference type="Pfam" id="PF09994"/>
    </source>
</evidence>
<name>A0A100ZZR4_9MYCO</name>
<dbReference type="PANTHER" id="PTHR33840">
    <property type="match status" value="1"/>
</dbReference>
<gene>
    <name evidence="2" type="ORF">AU192_09055</name>
</gene>
<evidence type="ECO:0000313" key="3">
    <source>
        <dbReference type="Proteomes" id="UP000053707"/>
    </source>
</evidence>
<feature type="domain" description="T6SS Phospholipase effector Tle1-like catalytic" evidence="1">
    <location>
        <begin position="2"/>
        <end position="234"/>
    </location>
</feature>